<dbReference type="EMBL" id="JABFUD020000013">
    <property type="protein sequence ID" value="KAI5071882.1"/>
    <property type="molecule type" value="Genomic_DNA"/>
</dbReference>
<proteinExistence type="predicted"/>
<reference evidence="1" key="1">
    <citation type="submission" date="2021-01" db="EMBL/GenBank/DDBJ databases">
        <title>Adiantum capillus-veneris genome.</title>
        <authorList>
            <person name="Fang Y."/>
            <person name="Liao Q."/>
        </authorList>
    </citation>
    <scope>NUCLEOTIDE SEQUENCE</scope>
    <source>
        <strain evidence="1">H3</strain>
        <tissue evidence="1">Leaf</tissue>
    </source>
</reference>
<name>A0A9D4UQA9_ADICA</name>
<accession>A0A9D4UQA9</accession>
<keyword evidence="2" id="KW-1185">Reference proteome</keyword>
<dbReference type="Proteomes" id="UP000886520">
    <property type="component" value="Chromosome 13"/>
</dbReference>
<dbReference type="AlphaFoldDB" id="A0A9D4UQA9"/>
<gene>
    <name evidence="1" type="ORF">GOP47_0014133</name>
</gene>
<organism evidence="1 2">
    <name type="scientific">Adiantum capillus-veneris</name>
    <name type="common">Maidenhair fern</name>
    <dbReference type="NCBI Taxonomy" id="13818"/>
    <lineage>
        <taxon>Eukaryota</taxon>
        <taxon>Viridiplantae</taxon>
        <taxon>Streptophyta</taxon>
        <taxon>Embryophyta</taxon>
        <taxon>Tracheophyta</taxon>
        <taxon>Polypodiopsida</taxon>
        <taxon>Polypodiidae</taxon>
        <taxon>Polypodiales</taxon>
        <taxon>Pteridineae</taxon>
        <taxon>Pteridaceae</taxon>
        <taxon>Vittarioideae</taxon>
        <taxon>Adiantum</taxon>
    </lineage>
</organism>
<protein>
    <submittedName>
        <fullName evidence="1">Uncharacterized protein</fullName>
    </submittedName>
</protein>
<sequence>MHYICQCTVYYEIRGCFHCLLREGFGPSFRVMSYQDHKCLELYLLELHRHRNSLLRRSGERHSKREIIDFFTPDTKQIEEQPAPHTRTCGALIDRAFLCTVVHESVEVLMYVC</sequence>
<evidence type="ECO:0000313" key="2">
    <source>
        <dbReference type="Proteomes" id="UP000886520"/>
    </source>
</evidence>
<comment type="caution">
    <text evidence="1">The sequence shown here is derived from an EMBL/GenBank/DDBJ whole genome shotgun (WGS) entry which is preliminary data.</text>
</comment>
<evidence type="ECO:0000313" key="1">
    <source>
        <dbReference type="EMBL" id="KAI5071882.1"/>
    </source>
</evidence>